<evidence type="ECO:0000256" key="1">
    <source>
        <dbReference type="SAM" id="SignalP"/>
    </source>
</evidence>
<accession>A0A1H3CDH4</accession>
<dbReference type="Gene3D" id="3.40.50.10610">
    <property type="entry name" value="ABC-type transport auxiliary lipoprotein component"/>
    <property type="match status" value="1"/>
</dbReference>
<dbReference type="AlphaFoldDB" id="A0A1H3CDH4"/>
<reference evidence="3 4" key="1">
    <citation type="submission" date="2016-10" db="EMBL/GenBank/DDBJ databases">
        <authorList>
            <person name="de Groot N.N."/>
        </authorList>
    </citation>
    <scope>NUCLEOTIDE SEQUENCE [LARGE SCALE GENOMIC DNA]</scope>
    <source>
        <strain evidence="3 4">CGMCC 1.8894</strain>
    </source>
</reference>
<feature type="domain" description="ABC-type transport auxiliary lipoprotein component" evidence="2">
    <location>
        <begin position="28"/>
        <end position="185"/>
    </location>
</feature>
<protein>
    <recommendedName>
        <fullName evidence="2">ABC-type transport auxiliary lipoprotein component domain-containing protein</fullName>
    </recommendedName>
</protein>
<name>A0A1H3CDH4_9RHOB</name>
<dbReference type="Proteomes" id="UP000198539">
    <property type="component" value="Unassembled WGS sequence"/>
</dbReference>
<dbReference type="PROSITE" id="PS51257">
    <property type="entry name" value="PROKAR_LIPOPROTEIN"/>
    <property type="match status" value="1"/>
</dbReference>
<gene>
    <name evidence="3" type="ORF">SAMN04488238_109125</name>
</gene>
<keyword evidence="1" id="KW-0732">Signal</keyword>
<keyword evidence="4" id="KW-1185">Reference proteome</keyword>
<feature type="chain" id="PRO_5011673542" description="ABC-type transport auxiliary lipoprotein component domain-containing protein" evidence="1">
    <location>
        <begin position="23"/>
        <end position="188"/>
    </location>
</feature>
<dbReference type="Pfam" id="PF03886">
    <property type="entry name" value="ABC_trans_aux"/>
    <property type="match status" value="1"/>
</dbReference>
<dbReference type="OrthoDB" id="7858211at2"/>
<dbReference type="SUPFAM" id="SSF159594">
    <property type="entry name" value="XCC0632-like"/>
    <property type="match status" value="1"/>
</dbReference>
<dbReference type="STRING" id="564137.SAMN04488238_109125"/>
<evidence type="ECO:0000259" key="2">
    <source>
        <dbReference type="Pfam" id="PF03886"/>
    </source>
</evidence>
<evidence type="ECO:0000313" key="3">
    <source>
        <dbReference type="EMBL" id="SDX52201.1"/>
    </source>
</evidence>
<organism evidence="3 4">
    <name type="scientific">Roseicitreum antarcticum</name>
    <dbReference type="NCBI Taxonomy" id="564137"/>
    <lineage>
        <taxon>Bacteria</taxon>
        <taxon>Pseudomonadati</taxon>
        <taxon>Pseudomonadota</taxon>
        <taxon>Alphaproteobacteria</taxon>
        <taxon>Rhodobacterales</taxon>
        <taxon>Paracoccaceae</taxon>
        <taxon>Roseicitreum</taxon>
    </lineage>
</organism>
<proteinExistence type="predicted"/>
<evidence type="ECO:0000313" key="4">
    <source>
        <dbReference type="Proteomes" id="UP000198539"/>
    </source>
</evidence>
<dbReference type="InterPro" id="IPR005586">
    <property type="entry name" value="ABC_trans_aux"/>
</dbReference>
<feature type="signal peptide" evidence="1">
    <location>
        <begin position="1"/>
        <end position="22"/>
    </location>
</feature>
<dbReference type="EMBL" id="FNOM01000009">
    <property type="protein sequence ID" value="SDX52201.1"/>
    <property type="molecule type" value="Genomic_DNA"/>
</dbReference>
<sequence>MLNRRFPLILSAVLALAACSDAQDVARYLIEPPVSGQTVPNRIGTTELREVRLPDYAAGQEIALQAEDGTLRAGPSNIWADDPVLGITTTLARQITAVSGATVIVEPWPLQDLPPRRLEVRIDRMVARNDGRYRLSGQYFLVPVSGSGSDIVRRFDITVPMAAQEYGAIADASARALDTLARQIAQLQ</sequence>